<dbReference type="InterPro" id="IPR036291">
    <property type="entry name" value="NAD(P)-bd_dom_sf"/>
</dbReference>
<dbReference type="EMBL" id="JAPDOD010000065">
    <property type="protein sequence ID" value="MDA0166433.1"/>
    <property type="molecule type" value="Genomic_DNA"/>
</dbReference>
<protein>
    <submittedName>
        <fullName evidence="1">SDR family NAD(P)-dependent oxidoreductase</fullName>
    </submittedName>
</protein>
<proteinExistence type="predicted"/>
<name>A0A9X3N7R9_9ACTN</name>
<gene>
    <name evidence="1" type="ORF">OM076_39580</name>
</gene>
<comment type="caution">
    <text evidence="1">The sequence shown here is derived from an EMBL/GenBank/DDBJ whole genome shotgun (WGS) entry which is preliminary data.</text>
</comment>
<accession>A0A9X3N7R9</accession>
<dbReference type="InterPro" id="IPR002347">
    <property type="entry name" value="SDR_fam"/>
</dbReference>
<dbReference type="Gene3D" id="3.40.50.720">
    <property type="entry name" value="NAD(P)-binding Rossmann-like Domain"/>
    <property type="match status" value="1"/>
</dbReference>
<organism evidence="1 2">
    <name type="scientific">Solirubrobacter ginsenosidimutans</name>
    <dbReference type="NCBI Taxonomy" id="490573"/>
    <lineage>
        <taxon>Bacteria</taxon>
        <taxon>Bacillati</taxon>
        <taxon>Actinomycetota</taxon>
        <taxon>Thermoleophilia</taxon>
        <taxon>Solirubrobacterales</taxon>
        <taxon>Solirubrobacteraceae</taxon>
        <taxon>Solirubrobacter</taxon>
    </lineage>
</organism>
<evidence type="ECO:0000313" key="2">
    <source>
        <dbReference type="Proteomes" id="UP001149140"/>
    </source>
</evidence>
<keyword evidence="2" id="KW-1185">Reference proteome</keyword>
<reference evidence="1" key="1">
    <citation type="submission" date="2022-10" db="EMBL/GenBank/DDBJ databases">
        <title>The WGS of Solirubrobacter ginsenosidimutans DSM 21036.</title>
        <authorList>
            <person name="Jiang Z."/>
        </authorList>
    </citation>
    <scope>NUCLEOTIDE SEQUENCE</scope>
    <source>
        <strain evidence="1">DSM 21036</strain>
    </source>
</reference>
<dbReference type="AlphaFoldDB" id="A0A9X3N7R9"/>
<dbReference type="PANTHER" id="PTHR44656">
    <property type="entry name" value="DEHYDROGENASE/REDUCTASE SDR FAMILY MEMBER 12"/>
    <property type="match status" value="1"/>
</dbReference>
<dbReference type="SUPFAM" id="SSF51735">
    <property type="entry name" value="NAD(P)-binding Rossmann-fold domains"/>
    <property type="match status" value="1"/>
</dbReference>
<sequence length="299" mass="32435">MDTLLDRTLIGYSKVGYAARSRGFAPLPRLDGKVVIVTGARVGLGRATVEGLAALGATVHMVVRGREAGETVRDEIVLAQPGADIIVDELDVSLLANVRAYAAAWKGPLYAVVHNAGVMPPERVETAEGHELTLATHVLGPHELTSRLPATDRSIWVSSGGMYAQKLKVDDLEYLVGDYKPVTAYARTKRMQVVLAQEWAKRLPSGVVHAVHPGWVDTPGIADGLPGFKKLTGRILRTPAQGADTTVWLVAAREPGESTGRFWHDRVARPEHYTRLTRESSADRRALWIAVERTSEASA</sequence>
<evidence type="ECO:0000313" key="1">
    <source>
        <dbReference type="EMBL" id="MDA0166433.1"/>
    </source>
</evidence>
<dbReference type="Proteomes" id="UP001149140">
    <property type="component" value="Unassembled WGS sequence"/>
</dbReference>
<dbReference type="PRINTS" id="PR00081">
    <property type="entry name" value="GDHRDH"/>
</dbReference>
<dbReference type="Pfam" id="PF00106">
    <property type="entry name" value="adh_short"/>
    <property type="match status" value="1"/>
</dbReference>
<dbReference type="InterPro" id="IPR052992">
    <property type="entry name" value="SDR_member_12"/>
</dbReference>
<dbReference type="PANTHER" id="PTHR44656:SF7">
    <property type="entry name" value="DEHYDROGENASE_REDUCTASE SDR FAMILY MEMBER 12"/>
    <property type="match status" value="1"/>
</dbReference>